<proteinExistence type="predicted"/>
<accession>M1D9Z9</accession>
<feature type="compositionally biased region" description="Basic and acidic residues" evidence="1">
    <location>
        <begin position="80"/>
        <end position="96"/>
    </location>
</feature>
<dbReference type="Gramene" id="PGSC0003DMT400085661">
    <property type="protein sequence ID" value="PGSC0003DMT400085661"/>
    <property type="gene ID" value="PGSC0003DMG400035232"/>
</dbReference>
<dbReference type="InParanoid" id="M1D9Z9"/>
<evidence type="ECO:0000313" key="2">
    <source>
        <dbReference type="EnsemblPlants" id="PGSC0003DMT400085661"/>
    </source>
</evidence>
<dbReference type="PaxDb" id="4113-PGSC0003DMT400085661"/>
<dbReference type="AlphaFoldDB" id="M1D9Z9"/>
<name>M1D9Z9_SOLTU</name>
<dbReference type="HOGENOM" id="CLU_1386327_0_0_1"/>
<protein>
    <submittedName>
        <fullName evidence="2">Uncharacterized protein</fullName>
    </submittedName>
</protein>
<sequence>MVIGSSWVQLERVNPRPSPTHSARENEWAKVKVVLKCCNLLFERSRVDSSGRARGRCRGRVAPSRDGVPVENSPRNEAPSVHHDEVEENTKVKNEENVGQEEEVFGLRNKAWTLMRKRNKAAKRTKKRRSDDRLTHWTSRRMAIVLPKVPVCQALKEKLKSAIKKSSQRVGERFRDVVLDQPKLQNLKMLKAKEKRR</sequence>
<evidence type="ECO:0000256" key="1">
    <source>
        <dbReference type="SAM" id="MobiDB-lite"/>
    </source>
</evidence>
<dbReference type="Proteomes" id="UP000011115">
    <property type="component" value="Unassembled WGS sequence"/>
</dbReference>
<reference evidence="2" key="2">
    <citation type="submission" date="2015-06" db="UniProtKB">
        <authorList>
            <consortium name="EnsemblPlants"/>
        </authorList>
    </citation>
    <scope>IDENTIFICATION</scope>
    <source>
        <strain evidence="2">DM1-3 516 R44</strain>
    </source>
</reference>
<feature type="region of interest" description="Disordered" evidence="1">
    <location>
        <begin position="52"/>
        <end position="99"/>
    </location>
</feature>
<reference evidence="3" key="1">
    <citation type="journal article" date="2011" name="Nature">
        <title>Genome sequence and analysis of the tuber crop potato.</title>
        <authorList>
            <consortium name="The Potato Genome Sequencing Consortium"/>
        </authorList>
    </citation>
    <scope>NUCLEOTIDE SEQUENCE [LARGE SCALE GENOMIC DNA]</scope>
    <source>
        <strain evidence="3">cv. DM1-3 516 R44</strain>
    </source>
</reference>
<organism evidence="2 3">
    <name type="scientific">Solanum tuberosum</name>
    <name type="common">Potato</name>
    <dbReference type="NCBI Taxonomy" id="4113"/>
    <lineage>
        <taxon>Eukaryota</taxon>
        <taxon>Viridiplantae</taxon>
        <taxon>Streptophyta</taxon>
        <taxon>Embryophyta</taxon>
        <taxon>Tracheophyta</taxon>
        <taxon>Spermatophyta</taxon>
        <taxon>Magnoliopsida</taxon>
        <taxon>eudicotyledons</taxon>
        <taxon>Gunneridae</taxon>
        <taxon>Pentapetalae</taxon>
        <taxon>asterids</taxon>
        <taxon>lamiids</taxon>
        <taxon>Solanales</taxon>
        <taxon>Solanaceae</taxon>
        <taxon>Solanoideae</taxon>
        <taxon>Solaneae</taxon>
        <taxon>Solanum</taxon>
    </lineage>
</organism>
<keyword evidence="3" id="KW-1185">Reference proteome</keyword>
<evidence type="ECO:0000313" key="3">
    <source>
        <dbReference type="Proteomes" id="UP000011115"/>
    </source>
</evidence>
<dbReference type="EnsemblPlants" id="PGSC0003DMT400085661">
    <property type="protein sequence ID" value="PGSC0003DMT400085661"/>
    <property type="gene ID" value="PGSC0003DMG400035232"/>
</dbReference>